<evidence type="ECO:0008006" key="4">
    <source>
        <dbReference type="Google" id="ProtNLM"/>
    </source>
</evidence>
<gene>
    <name evidence="2" type="ORF">J0895_01830</name>
</gene>
<keyword evidence="3" id="KW-1185">Reference proteome</keyword>
<comment type="caution">
    <text evidence="2">The sequence shown here is derived from an EMBL/GenBank/DDBJ whole genome shotgun (WGS) entry which is preliminary data.</text>
</comment>
<feature type="transmembrane region" description="Helical" evidence="1">
    <location>
        <begin position="105"/>
        <end position="122"/>
    </location>
</feature>
<evidence type="ECO:0000256" key="1">
    <source>
        <dbReference type="SAM" id="Phobius"/>
    </source>
</evidence>
<organism evidence="2 3">
    <name type="scientific">Phormidium pseudopriestleyi FRX01</name>
    <dbReference type="NCBI Taxonomy" id="1759528"/>
    <lineage>
        <taxon>Bacteria</taxon>
        <taxon>Bacillati</taxon>
        <taxon>Cyanobacteriota</taxon>
        <taxon>Cyanophyceae</taxon>
        <taxon>Oscillatoriophycideae</taxon>
        <taxon>Oscillatoriales</taxon>
        <taxon>Oscillatoriaceae</taxon>
        <taxon>Phormidium</taxon>
    </lineage>
</organism>
<sequence length="157" mass="18282">MSNIADLNYKDVGNIYGDRTWFEYGFEQCKSELGWADFRLTHYLDIKKWWELICSVYLLVSLTTPPFMPSSEISVTPTAEIFIQSVTQHPHWDHQRSWKSSLNNLHLLLLPMLGFNLILYWLQVFPIPQLSLGFPQLISLINRASLALFPLCSEVDF</sequence>
<accession>A0ABS3FLT7</accession>
<dbReference type="InterPro" id="IPR039365">
    <property type="entry name" value="IS701-like"/>
</dbReference>
<protein>
    <recommendedName>
        <fullName evidence="4">Transposase</fullName>
    </recommendedName>
</protein>
<dbReference type="Proteomes" id="UP000664844">
    <property type="component" value="Unassembled WGS sequence"/>
</dbReference>
<keyword evidence="1" id="KW-0812">Transmembrane</keyword>
<reference evidence="2 3" key="1">
    <citation type="submission" date="2021-03" db="EMBL/GenBank/DDBJ databases">
        <title>Metabolic Capacity of the Antarctic Cyanobacterium Phormidium pseudopriestleyi that Sustains Oxygenic Photosynthesis in the Presence of Hydrogen Sulfide.</title>
        <authorList>
            <person name="Lumian J.E."/>
            <person name="Jungblut A.D."/>
            <person name="Dillon M.L."/>
            <person name="Hawes I."/>
            <person name="Doran P.T."/>
            <person name="Mackey T.J."/>
            <person name="Dick G.J."/>
            <person name="Grettenberger C.L."/>
            <person name="Sumner D.Y."/>
        </authorList>
    </citation>
    <scope>NUCLEOTIDE SEQUENCE [LARGE SCALE GENOMIC DNA]</scope>
    <source>
        <strain evidence="2 3">FRX01</strain>
    </source>
</reference>
<dbReference type="EMBL" id="JAFLQW010000047">
    <property type="protein sequence ID" value="MBO0347867.1"/>
    <property type="molecule type" value="Genomic_DNA"/>
</dbReference>
<keyword evidence="1" id="KW-0472">Membrane</keyword>
<keyword evidence="1" id="KW-1133">Transmembrane helix</keyword>
<evidence type="ECO:0000313" key="3">
    <source>
        <dbReference type="Proteomes" id="UP000664844"/>
    </source>
</evidence>
<proteinExistence type="predicted"/>
<dbReference type="PANTHER" id="PTHR33627">
    <property type="entry name" value="TRANSPOSASE"/>
    <property type="match status" value="1"/>
</dbReference>
<evidence type="ECO:0000313" key="2">
    <source>
        <dbReference type="EMBL" id="MBO0347867.1"/>
    </source>
</evidence>
<name>A0ABS3FLT7_9CYAN</name>
<dbReference type="PANTHER" id="PTHR33627:SF1">
    <property type="entry name" value="TRANSPOSASE"/>
    <property type="match status" value="1"/>
</dbReference>